<dbReference type="GO" id="GO:0006950">
    <property type="term" value="P:response to stress"/>
    <property type="evidence" value="ECO:0007669"/>
    <property type="project" value="TreeGrafter"/>
</dbReference>
<proteinExistence type="predicted"/>
<evidence type="ECO:0000259" key="2">
    <source>
        <dbReference type="PROSITE" id="PS50995"/>
    </source>
</evidence>
<keyword evidence="4" id="KW-1185">Reference proteome</keyword>
<feature type="domain" description="HTH marR-type" evidence="2">
    <location>
        <begin position="1"/>
        <end position="123"/>
    </location>
</feature>
<evidence type="ECO:0000313" key="3">
    <source>
        <dbReference type="EMBL" id="NEL55220.1"/>
    </source>
</evidence>
<evidence type="ECO:0000256" key="1">
    <source>
        <dbReference type="SAM" id="MobiDB-lite"/>
    </source>
</evidence>
<dbReference type="PROSITE" id="PS50995">
    <property type="entry name" value="HTH_MARR_2"/>
    <property type="match status" value="1"/>
</dbReference>
<feature type="region of interest" description="Disordered" evidence="1">
    <location>
        <begin position="122"/>
        <end position="143"/>
    </location>
</feature>
<gene>
    <name evidence="3" type="ORF">G1H19_14580</name>
</gene>
<dbReference type="EMBL" id="JAAGWK010000021">
    <property type="protein sequence ID" value="NEL55220.1"/>
    <property type="molecule type" value="Genomic_DNA"/>
</dbReference>
<dbReference type="AlphaFoldDB" id="A0A7K3WHM1"/>
<organism evidence="3 4">
    <name type="scientific">Goekera deserti</name>
    <dbReference type="NCBI Taxonomy" id="2497753"/>
    <lineage>
        <taxon>Bacteria</taxon>
        <taxon>Bacillati</taxon>
        <taxon>Actinomycetota</taxon>
        <taxon>Actinomycetes</taxon>
        <taxon>Geodermatophilales</taxon>
        <taxon>Geodermatophilaceae</taxon>
        <taxon>Goekera</taxon>
    </lineage>
</organism>
<dbReference type="SMART" id="SM00347">
    <property type="entry name" value="HTH_MARR"/>
    <property type="match status" value="1"/>
</dbReference>
<dbReference type="InterPro" id="IPR036388">
    <property type="entry name" value="WH-like_DNA-bd_sf"/>
</dbReference>
<dbReference type="GO" id="GO:0003700">
    <property type="term" value="F:DNA-binding transcription factor activity"/>
    <property type="evidence" value="ECO:0007669"/>
    <property type="project" value="InterPro"/>
</dbReference>
<accession>A0A7K3WHM1</accession>
<protein>
    <submittedName>
        <fullName evidence="3">Winged helix-turn-helix transcriptional regulator</fullName>
    </submittedName>
</protein>
<dbReference type="SUPFAM" id="SSF46785">
    <property type="entry name" value="Winged helix' DNA-binding domain"/>
    <property type="match status" value="1"/>
</dbReference>
<sequence>MHRLRAELYELSDTSFPGLRTRHYRTLSFLPPGGARLSQLTAASGLTKQAMAQALVPLERGGYVDVVPDPTDGRARLVRLTERGRTVNAAVRDRLAEVERGWAAQVGAERYAVARAVLAEVAPAEPDARGDGGQPDVQARSAG</sequence>
<evidence type="ECO:0000313" key="4">
    <source>
        <dbReference type="Proteomes" id="UP000470470"/>
    </source>
</evidence>
<dbReference type="InterPro" id="IPR000835">
    <property type="entry name" value="HTH_MarR-typ"/>
</dbReference>
<dbReference type="Gene3D" id="1.10.10.10">
    <property type="entry name" value="Winged helix-like DNA-binding domain superfamily/Winged helix DNA-binding domain"/>
    <property type="match status" value="1"/>
</dbReference>
<dbReference type="InterPro" id="IPR036390">
    <property type="entry name" value="WH_DNA-bd_sf"/>
</dbReference>
<dbReference type="Proteomes" id="UP000470470">
    <property type="component" value="Unassembled WGS sequence"/>
</dbReference>
<dbReference type="PANTHER" id="PTHR33164:SF99">
    <property type="entry name" value="MARR FAMILY REGULATORY PROTEIN"/>
    <property type="match status" value="1"/>
</dbReference>
<dbReference type="InterPro" id="IPR039422">
    <property type="entry name" value="MarR/SlyA-like"/>
</dbReference>
<name>A0A7K3WHM1_9ACTN</name>
<reference evidence="3 4" key="1">
    <citation type="submission" date="2020-02" db="EMBL/GenBank/DDBJ databases">
        <title>The whole genome sequence of CPCC 205119.</title>
        <authorList>
            <person name="Jiang Z."/>
        </authorList>
    </citation>
    <scope>NUCLEOTIDE SEQUENCE [LARGE SCALE GENOMIC DNA]</scope>
    <source>
        <strain evidence="3 4">CPCC 205119</strain>
    </source>
</reference>
<dbReference type="PANTHER" id="PTHR33164">
    <property type="entry name" value="TRANSCRIPTIONAL REGULATOR, MARR FAMILY"/>
    <property type="match status" value="1"/>
</dbReference>
<comment type="caution">
    <text evidence="3">The sequence shown here is derived from an EMBL/GenBank/DDBJ whole genome shotgun (WGS) entry which is preliminary data.</text>
</comment>
<dbReference type="Pfam" id="PF12802">
    <property type="entry name" value="MarR_2"/>
    <property type="match status" value="1"/>
</dbReference>